<evidence type="ECO:0000313" key="3">
    <source>
        <dbReference type="Proteomes" id="UP000195602"/>
    </source>
</evidence>
<proteinExistence type="predicted"/>
<accession>A0AA91T4M1</accession>
<evidence type="ECO:0000256" key="1">
    <source>
        <dbReference type="SAM" id="MobiDB-lite"/>
    </source>
</evidence>
<feature type="region of interest" description="Disordered" evidence="1">
    <location>
        <begin position="62"/>
        <end position="148"/>
    </location>
</feature>
<organism evidence="2 3">
    <name type="scientific">Clavispora lusitaniae</name>
    <name type="common">Candida lusitaniae</name>
    <dbReference type="NCBI Taxonomy" id="36911"/>
    <lineage>
        <taxon>Eukaryota</taxon>
        <taxon>Fungi</taxon>
        <taxon>Dikarya</taxon>
        <taxon>Ascomycota</taxon>
        <taxon>Saccharomycotina</taxon>
        <taxon>Pichiomycetes</taxon>
        <taxon>Metschnikowiaceae</taxon>
        <taxon>Clavispora</taxon>
    </lineage>
</organism>
<dbReference type="KEGG" id="clus:A9F13_01g06171"/>
<protein>
    <submittedName>
        <fullName evidence="2">Uncharacterized protein</fullName>
    </submittedName>
</protein>
<gene>
    <name evidence="2" type="ORF">A9F13_01g06171</name>
</gene>
<name>A0AA91T4M1_CLALS</name>
<dbReference type="EMBL" id="LYUB02000001">
    <property type="protein sequence ID" value="OVF11150.1"/>
    <property type="molecule type" value="Genomic_DNA"/>
</dbReference>
<feature type="compositionally biased region" description="Polar residues" evidence="1">
    <location>
        <begin position="129"/>
        <end position="148"/>
    </location>
</feature>
<evidence type="ECO:0000313" key="2">
    <source>
        <dbReference type="EMBL" id="OVF11150.1"/>
    </source>
</evidence>
<comment type="caution">
    <text evidence="2">The sequence shown here is derived from an EMBL/GenBank/DDBJ whole genome shotgun (WGS) entry which is preliminary data.</text>
</comment>
<dbReference type="Proteomes" id="UP000195602">
    <property type="component" value="Unassembled WGS sequence"/>
</dbReference>
<sequence length="448" mass="51249">MKSAIFQEQSHSAESRIPKKPHVGIKGIRSLGASVTSSPSNLSSLNWNLDELITLYNSTGVLPPKLSPKLPPQFDFMSNDNKHSRKEDDSAESDIDNMPMSLLSPTLPNSFPETSRNEKRKPQKENSKSELVQPSPRSAATVSSVLTERNSKSNRVRWINKINDREKPRFLMRITFKRSLPKYKDIFSPKSPVKYQGLGIDMNEASEASAKEYWLKVAKDIQSNGEKLTSRHSMLLLVYQFDWILCLLIAHGQDGVDSSFERHWYALRNEIPPLVQRIEKYVKTNNVDDKKPYLTFLVGILLTIKALILKRVNSILKSSVEGYFDQKDPNAQMMNKVINLQKRIISNQQQSEDDLAESQACFTKCGSPAKLFPKSWEFRKNAFQRQSSFVLTPSTDKYFLPLGVYSDLREGCAYLYCCVREFLDLYYSEICGDVRYTLQSGQRKKVMP</sequence>
<reference evidence="2 3" key="1">
    <citation type="submission" date="2017-04" db="EMBL/GenBank/DDBJ databases">
        <title>Draft genome of the yeast Clavispora lusitaniae type strain CBS 6936.</title>
        <authorList>
            <person name="Durrens P."/>
            <person name="Klopp C."/>
            <person name="Biteau N."/>
            <person name="Fitton-Ouhabi V."/>
            <person name="Dementhon K."/>
            <person name="Accoceberry I."/>
            <person name="Sherman D.J."/>
            <person name="Noel T."/>
        </authorList>
    </citation>
    <scope>NUCLEOTIDE SEQUENCE [LARGE SCALE GENOMIC DNA]</scope>
    <source>
        <strain evidence="2 3">CBS 6936</strain>
    </source>
</reference>
<feature type="compositionally biased region" description="Polar residues" evidence="1">
    <location>
        <begin position="103"/>
        <end position="114"/>
    </location>
</feature>
<dbReference type="AlphaFoldDB" id="A0AA91T4M1"/>